<evidence type="ECO:0000313" key="11">
    <source>
        <dbReference type="EMBL" id="KAL2918074.1"/>
    </source>
</evidence>
<comment type="subcellular location">
    <subcellularLocation>
        <location evidence="1">Nucleus</location>
    </subcellularLocation>
</comment>
<dbReference type="SUPFAM" id="SSF54928">
    <property type="entry name" value="RNA-binding domain, RBD"/>
    <property type="match status" value="1"/>
</dbReference>
<dbReference type="Pfam" id="PF00076">
    <property type="entry name" value="RRM_1"/>
    <property type="match status" value="1"/>
</dbReference>
<evidence type="ECO:0000256" key="5">
    <source>
        <dbReference type="ARBA" id="ARBA00022829"/>
    </source>
</evidence>
<name>A0ABR4NF32_9FUNG</name>
<accession>A0ABR4NF32</accession>
<feature type="region of interest" description="Disordered" evidence="9">
    <location>
        <begin position="1"/>
        <end position="37"/>
    </location>
</feature>
<dbReference type="SMART" id="SM00360">
    <property type="entry name" value="RRM"/>
    <property type="match status" value="1"/>
</dbReference>
<dbReference type="Gene3D" id="3.30.70.330">
    <property type="match status" value="1"/>
</dbReference>
<evidence type="ECO:0000256" key="3">
    <source>
        <dbReference type="ARBA" id="ARBA00022618"/>
    </source>
</evidence>
<organism evidence="11 12">
    <name type="scientific">Polyrhizophydium stewartii</name>
    <dbReference type="NCBI Taxonomy" id="2732419"/>
    <lineage>
        <taxon>Eukaryota</taxon>
        <taxon>Fungi</taxon>
        <taxon>Fungi incertae sedis</taxon>
        <taxon>Chytridiomycota</taxon>
        <taxon>Chytridiomycota incertae sedis</taxon>
        <taxon>Chytridiomycetes</taxon>
        <taxon>Rhizophydiales</taxon>
        <taxon>Rhizophydiales incertae sedis</taxon>
        <taxon>Polyrhizophydium</taxon>
    </lineage>
</organism>
<feature type="compositionally biased region" description="Basic and acidic residues" evidence="9">
    <location>
        <begin position="833"/>
        <end position="881"/>
    </location>
</feature>
<feature type="region of interest" description="Disordered" evidence="9">
    <location>
        <begin position="69"/>
        <end position="107"/>
    </location>
</feature>
<dbReference type="PANTHER" id="PTHR21394">
    <property type="entry name" value="MAU2 CHROMATID COHESION FACTOR HOMOLOG"/>
    <property type="match status" value="1"/>
</dbReference>
<keyword evidence="5" id="KW-0159">Chromosome partition</keyword>
<feature type="region of interest" description="Disordered" evidence="9">
    <location>
        <begin position="683"/>
        <end position="715"/>
    </location>
</feature>
<keyword evidence="12" id="KW-1185">Reference proteome</keyword>
<evidence type="ECO:0000256" key="4">
    <source>
        <dbReference type="ARBA" id="ARBA00022776"/>
    </source>
</evidence>
<dbReference type="EMBL" id="JADGIZ020000008">
    <property type="protein sequence ID" value="KAL2918074.1"/>
    <property type="molecule type" value="Genomic_DNA"/>
</dbReference>
<feature type="region of interest" description="Disordered" evidence="9">
    <location>
        <begin position="815"/>
        <end position="936"/>
    </location>
</feature>
<evidence type="ECO:0000259" key="10">
    <source>
        <dbReference type="PROSITE" id="PS50102"/>
    </source>
</evidence>
<dbReference type="InterPro" id="IPR000504">
    <property type="entry name" value="RRM_dom"/>
</dbReference>
<keyword evidence="3" id="KW-0132">Cell division</keyword>
<keyword evidence="8" id="KW-0694">RNA-binding</keyword>
<evidence type="ECO:0000256" key="2">
    <source>
        <dbReference type="ARBA" id="ARBA00008585"/>
    </source>
</evidence>
<evidence type="ECO:0000256" key="6">
    <source>
        <dbReference type="ARBA" id="ARBA00023242"/>
    </source>
</evidence>
<dbReference type="Proteomes" id="UP001527925">
    <property type="component" value="Unassembled WGS sequence"/>
</dbReference>
<keyword evidence="4" id="KW-0498">Mitosis</keyword>
<comment type="caution">
    <text evidence="11">The sequence shown here is derived from an EMBL/GenBank/DDBJ whole genome shotgun (WGS) entry which is preliminary data.</text>
</comment>
<protein>
    <recommendedName>
        <fullName evidence="10">RRM domain-containing protein</fullName>
    </recommendedName>
</protein>
<proteinExistence type="inferred from homology"/>
<dbReference type="InterPro" id="IPR035979">
    <property type="entry name" value="RBD_domain_sf"/>
</dbReference>
<feature type="compositionally biased region" description="Low complexity" evidence="9">
    <location>
        <begin position="25"/>
        <end position="37"/>
    </location>
</feature>
<evidence type="ECO:0000313" key="12">
    <source>
        <dbReference type="Proteomes" id="UP001527925"/>
    </source>
</evidence>
<dbReference type="CDD" id="cd12418">
    <property type="entry name" value="RRM_Aly_REF_like"/>
    <property type="match status" value="1"/>
</dbReference>
<dbReference type="InterPro" id="IPR019440">
    <property type="entry name" value="MAU2"/>
</dbReference>
<keyword evidence="7" id="KW-0131">Cell cycle</keyword>
<evidence type="ECO:0000256" key="7">
    <source>
        <dbReference type="ARBA" id="ARBA00023306"/>
    </source>
</evidence>
<feature type="domain" description="RRM" evidence="10">
    <location>
        <begin position="736"/>
        <end position="814"/>
    </location>
</feature>
<comment type="similarity">
    <text evidence="2">Belongs to the SCC4/mau-2 family.</text>
</comment>
<sequence>MATESPDDRARQDGSERAAARDEGGAAAAGTAAAAEAGSGELDALDRLLAAAEALAACSETHLARASASSLASGLDRNDSSDEPTTPRSQEHSHEQLAQTPPPASTPAVNAELALARSHAAAAIRCFEALLSPRDHPGTGVPSRPAVGVGTLTPMAEARARLGLARVLWRFTDSEPAVERHLSKLTTRLQELSFWALDLQLDMCAANHNGNRAKQILKQAIDRATELKMHVWCMHFLARRLRMQEAAQDWTACIASAAKASAQASAAGDLAMALHFAAARTRTCLFAGTLASAEQSIRDFDALLAEAGVGLSEVDPLHQQPEAAAADADARTSAVLPEFAEPLLLRHMASVLLHLRTGNNKHALSLLAPIHSIIEAHSQQLSNQLVLLAYLFSGLVHKPDETFKAKMFLVEGLKLASVVTESGDLASRLDVARTRVAMLSSLGHVCLSRAEFLEAFDAVKTGTQLCLEHDDLLQEFEQQLKLDWAMVLQALGRFDDASTLYEQLARHSTQQAHARSRQRASQAADDAGAETELEWFAAFHRSLILHCASGADEHQVQIEHVPDVPENASLRLKSFGSFVHGCLEARAGNTKQAKQRILEAFKTAEVTTSAHMRVVCLGALSGLFVLSDPAQADKMATTAFVLARRSHSDLLLSCCSRLLAEHAQQRGDAAKAVKLLASADARPYARPERSDRRRDDLRSSSDHDEPGQRWGHDGFEAGSGAAAAPVIAPPAKDMTQKVKISNLYHNVSREDLEELFWMPDGLLVSAKLSYDSSGRSNGWGELVFINREIAQTAIKQFNGVELDGEPMRIELIEPVTGRLGPRTGGAPQAAQPRAERSERQKPQRSLDDRLGKRLEERLGKRLDERLGDKVEPRGRAARSDGDWGAAREATLSSGGRESRGPRGRGGRRPGASSRDTTGMDLDGELDQYMSQASNRNAAPAVREIISYADADAPHGAVASF</sequence>
<gene>
    <name evidence="11" type="ORF">HK105_202488</name>
</gene>
<dbReference type="Pfam" id="PF10345">
    <property type="entry name" value="Cohesin_load"/>
    <property type="match status" value="2"/>
</dbReference>
<evidence type="ECO:0000256" key="9">
    <source>
        <dbReference type="SAM" id="MobiDB-lite"/>
    </source>
</evidence>
<dbReference type="InterPro" id="IPR012677">
    <property type="entry name" value="Nucleotide-bd_a/b_plait_sf"/>
</dbReference>
<dbReference type="PROSITE" id="PS50102">
    <property type="entry name" value="RRM"/>
    <property type="match status" value="1"/>
</dbReference>
<evidence type="ECO:0000256" key="8">
    <source>
        <dbReference type="PROSITE-ProRule" id="PRU00176"/>
    </source>
</evidence>
<feature type="compositionally biased region" description="Basic and acidic residues" evidence="9">
    <location>
        <begin position="1"/>
        <end position="24"/>
    </location>
</feature>
<reference evidence="11 12" key="1">
    <citation type="submission" date="2023-09" db="EMBL/GenBank/DDBJ databases">
        <title>Pangenome analysis of Batrachochytrium dendrobatidis and related Chytrids.</title>
        <authorList>
            <person name="Yacoub M.N."/>
            <person name="Stajich J.E."/>
            <person name="James T.Y."/>
        </authorList>
    </citation>
    <scope>NUCLEOTIDE SEQUENCE [LARGE SCALE GENOMIC DNA]</scope>
    <source>
        <strain evidence="11 12">JEL0888</strain>
    </source>
</reference>
<keyword evidence="6" id="KW-0539">Nucleus</keyword>
<evidence type="ECO:0000256" key="1">
    <source>
        <dbReference type="ARBA" id="ARBA00004123"/>
    </source>
</evidence>